<dbReference type="GO" id="GO:0004984">
    <property type="term" value="F:olfactory receptor activity"/>
    <property type="evidence" value="ECO:0007669"/>
    <property type="project" value="InterPro"/>
</dbReference>
<feature type="transmembrane region" description="Helical" evidence="13">
    <location>
        <begin position="62"/>
        <end position="81"/>
    </location>
</feature>
<evidence type="ECO:0000256" key="3">
    <source>
        <dbReference type="ARBA" id="ARBA00022606"/>
    </source>
</evidence>
<dbReference type="SUPFAM" id="SSF81321">
    <property type="entry name" value="Family A G protein-coupled receptor-like"/>
    <property type="match status" value="1"/>
</dbReference>
<keyword evidence="9 12" id="KW-0675">Receptor</keyword>
<evidence type="ECO:0000256" key="4">
    <source>
        <dbReference type="ARBA" id="ARBA00022692"/>
    </source>
</evidence>
<evidence type="ECO:0000313" key="15">
    <source>
        <dbReference type="EMBL" id="NWU48738.1"/>
    </source>
</evidence>
<dbReference type="Pfam" id="PF13853">
    <property type="entry name" value="7tm_4"/>
    <property type="match status" value="1"/>
</dbReference>
<feature type="non-terminal residue" evidence="15">
    <location>
        <position position="1"/>
    </location>
</feature>
<comment type="caution">
    <text evidence="15">The sequence shown here is derived from an EMBL/GenBank/DDBJ whole genome shotgun (WGS) entry which is preliminary data.</text>
</comment>
<evidence type="ECO:0000256" key="13">
    <source>
        <dbReference type="RuleBase" id="RU363047"/>
    </source>
</evidence>
<keyword evidence="10" id="KW-0325">Glycoprotein</keyword>
<proteinExistence type="inferred from homology"/>
<protein>
    <recommendedName>
        <fullName evidence="13">Olfactory receptor</fullName>
    </recommendedName>
</protein>
<dbReference type="GO" id="GO:0005886">
    <property type="term" value="C:plasma membrane"/>
    <property type="evidence" value="ECO:0007669"/>
    <property type="project" value="UniProtKB-SubCell"/>
</dbReference>
<dbReference type="PROSITE" id="PS50262">
    <property type="entry name" value="G_PROTEIN_RECEP_F1_2"/>
    <property type="match status" value="1"/>
</dbReference>
<keyword evidence="16" id="KW-1185">Reference proteome</keyword>
<feature type="transmembrane region" description="Helical" evidence="13">
    <location>
        <begin position="101"/>
        <end position="123"/>
    </location>
</feature>
<feature type="transmembrane region" description="Helical" evidence="13">
    <location>
        <begin position="200"/>
        <end position="229"/>
    </location>
</feature>
<gene>
    <name evidence="15" type="ORF">DROARD_R13182</name>
</gene>
<evidence type="ECO:0000256" key="6">
    <source>
        <dbReference type="ARBA" id="ARBA00022989"/>
    </source>
</evidence>
<evidence type="ECO:0000256" key="8">
    <source>
        <dbReference type="ARBA" id="ARBA00023136"/>
    </source>
</evidence>
<reference evidence="15 16" key="1">
    <citation type="submission" date="2019-09" db="EMBL/GenBank/DDBJ databases">
        <title>Bird 10,000 Genomes (B10K) Project - Family phase.</title>
        <authorList>
            <person name="Zhang G."/>
        </authorList>
    </citation>
    <scope>NUCLEOTIDE SEQUENCE [LARGE SCALE GENOMIC DNA]</scope>
    <source>
        <strain evidence="15">B10K-DU-012-55</strain>
        <tissue evidence="15">Muscle</tissue>
    </source>
</reference>
<keyword evidence="11 12" id="KW-0807">Transducer</keyword>
<keyword evidence="4 12" id="KW-0812">Transmembrane</keyword>
<dbReference type="InterPro" id="IPR050516">
    <property type="entry name" value="Olfactory_GPCR"/>
</dbReference>
<dbReference type="InterPro" id="IPR000725">
    <property type="entry name" value="Olfact_rcpt"/>
</dbReference>
<keyword evidence="8 13" id="KW-0472">Membrane</keyword>
<feature type="transmembrane region" description="Helical" evidence="13">
    <location>
        <begin position="276"/>
        <end position="295"/>
    </location>
</feature>
<dbReference type="Proteomes" id="UP000586671">
    <property type="component" value="Unassembled WGS sequence"/>
</dbReference>
<dbReference type="GO" id="GO:0004930">
    <property type="term" value="F:G protein-coupled receptor activity"/>
    <property type="evidence" value="ECO:0007669"/>
    <property type="project" value="UniProtKB-KW"/>
</dbReference>
<feature type="non-terminal residue" evidence="15">
    <location>
        <position position="305"/>
    </location>
</feature>
<dbReference type="AlphaFoldDB" id="A0A7K5X665"/>
<evidence type="ECO:0000256" key="11">
    <source>
        <dbReference type="ARBA" id="ARBA00023224"/>
    </source>
</evidence>
<evidence type="ECO:0000256" key="12">
    <source>
        <dbReference type="RuleBase" id="RU000688"/>
    </source>
</evidence>
<dbReference type="FunFam" id="1.20.1070.10:FF:000010">
    <property type="entry name" value="Olfactory receptor"/>
    <property type="match status" value="1"/>
</dbReference>
<keyword evidence="3 13" id="KW-0716">Sensory transduction</keyword>
<feature type="transmembrane region" description="Helical" evidence="13">
    <location>
        <begin position="144"/>
        <end position="166"/>
    </location>
</feature>
<comment type="subcellular location">
    <subcellularLocation>
        <location evidence="1 13">Cell membrane</location>
        <topology evidence="1 13">Multi-pass membrane protein</topology>
    </subcellularLocation>
</comment>
<evidence type="ECO:0000256" key="1">
    <source>
        <dbReference type="ARBA" id="ARBA00004651"/>
    </source>
</evidence>
<keyword evidence="7 12" id="KW-0297">G-protein coupled receptor</keyword>
<evidence type="ECO:0000259" key="14">
    <source>
        <dbReference type="PROSITE" id="PS50262"/>
    </source>
</evidence>
<keyword evidence="6 13" id="KW-1133">Transmembrane helix</keyword>
<keyword evidence="5 13" id="KW-0552">Olfaction</keyword>
<dbReference type="InterPro" id="IPR017452">
    <property type="entry name" value="GPCR_Rhodpsn_7TM"/>
</dbReference>
<feature type="domain" description="G-protein coupled receptors family 1 profile" evidence="14">
    <location>
        <begin position="44"/>
        <end position="293"/>
    </location>
</feature>
<feature type="transmembrane region" description="Helical" evidence="13">
    <location>
        <begin position="30"/>
        <end position="53"/>
    </location>
</feature>
<evidence type="ECO:0000256" key="2">
    <source>
        <dbReference type="ARBA" id="ARBA00022475"/>
    </source>
</evidence>
<dbReference type="PRINTS" id="PR00245">
    <property type="entry name" value="OLFACTORYR"/>
</dbReference>
<dbReference type="PRINTS" id="PR00237">
    <property type="entry name" value="GPCRRHODOPSN"/>
</dbReference>
<feature type="transmembrane region" description="Helical" evidence="13">
    <location>
        <begin position="241"/>
        <end position="264"/>
    </location>
</feature>
<dbReference type="EMBL" id="VYZM01004635">
    <property type="protein sequence ID" value="NWU48738.1"/>
    <property type="molecule type" value="Genomic_DNA"/>
</dbReference>
<evidence type="ECO:0000256" key="5">
    <source>
        <dbReference type="ARBA" id="ARBA00022725"/>
    </source>
</evidence>
<accession>A0A7K5X665</accession>
<dbReference type="PANTHER" id="PTHR26452">
    <property type="entry name" value="OLFACTORY RECEPTOR"/>
    <property type="match status" value="1"/>
</dbReference>
<evidence type="ECO:0000313" key="16">
    <source>
        <dbReference type="Proteomes" id="UP000586671"/>
    </source>
</evidence>
<dbReference type="InterPro" id="IPR000276">
    <property type="entry name" value="GPCR_Rhodpsn"/>
</dbReference>
<evidence type="ECO:0000256" key="7">
    <source>
        <dbReference type="ARBA" id="ARBA00023040"/>
    </source>
</evidence>
<comment type="similarity">
    <text evidence="12">Belongs to the G-protein coupled receptor 1 family.</text>
</comment>
<evidence type="ECO:0000256" key="10">
    <source>
        <dbReference type="ARBA" id="ARBA00023180"/>
    </source>
</evidence>
<evidence type="ECO:0000256" key="9">
    <source>
        <dbReference type="ARBA" id="ARBA00023170"/>
    </source>
</evidence>
<dbReference type="Gene3D" id="1.20.1070.10">
    <property type="entry name" value="Rhodopsin 7-helix transmembrane proteins"/>
    <property type="match status" value="1"/>
</dbReference>
<dbReference type="CDD" id="cd15911">
    <property type="entry name" value="7tmA_OR11A-like"/>
    <property type="match status" value="1"/>
</dbReference>
<organism evidence="15 16">
    <name type="scientific">Dromas ardeola</name>
    <dbReference type="NCBI Taxonomy" id="458190"/>
    <lineage>
        <taxon>Eukaryota</taxon>
        <taxon>Metazoa</taxon>
        <taxon>Chordata</taxon>
        <taxon>Craniata</taxon>
        <taxon>Vertebrata</taxon>
        <taxon>Euteleostomi</taxon>
        <taxon>Archelosauria</taxon>
        <taxon>Archosauria</taxon>
        <taxon>Dinosauria</taxon>
        <taxon>Saurischia</taxon>
        <taxon>Theropoda</taxon>
        <taxon>Coelurosauria</taxon>
        <taxon>Aves</taxon>
        <taxon>Neognathae</taxon>
        <taxon>Neoaves</taxon>
        <taxon>Charadriiformes</taxon>
        <taxon>Dromadidae</taxon>
        <taxon>Dromas</taxon>
    </lineage>
</organism>
<keyword evidence="2 13" id="KW-1003">Cell membrane</keyword>
<dbReference type="PROSITE" id="PS00237">
    <property type="entry name" value="G_PROTEIN_RECEP_F1_1"/>
    <property type="match status" value="1"/>
</dbReference>
<name>A0A7K5X665_9CHAR</name>
<sequence length="305" mass="34472">MEKEEWDNQTSPVDFLLLGLSNVPKLQVPLFLLSLMIYMVTMFGNLLIVVLVVSDWHLHTPMYFFLGNFSSVEICYTSTLLPRLLASFLTRDRTISTQGCMAQFFFFGCFAGAECYLLATMSCDRYLAICQPLLYARLMNWKHCLQLAAGSWLAGLLMSTIVTGQFSKLQFCGPNTIDHFFCDFAPLLELACSDTTVLRLVTLIICFLDVVFPFVFTLLSYICIIAAILRIPTTMGKQKAFSTCSSHLIVVTVFYGTLIAVYMIPRTASLRQLNKVLSFFYTVLTPMVNPLLYSLRNREVKGALE</sequence>